<evidence type="ECO:0000256" key="2">
    <source>
        <dbReference type="ARBA" id="ARBA00022884"/>
    </source>
</evidence>
<keyword evidence="2" id="KW-0694">RNA-binding</keyword>
<dbReference type="PANTHER" id="PTHR13948">
    <property type="entry name" value="RNA-BINDING PROTEIN"/>
    <property type="match status" value="1"/>
</dbReference>
<dbReference type="GO" id="GO:0005634">
    <property type="term" value="C:nucleus"/>
    <property type="evidence" value="ECO:0007669"/>
    <property type="project" value="UniProtKB-SubCell"/>
</dbReference>
<keyword evidence="3" id="KW-0539">Nucleus</keyword>
<dbReference type="Proteomes" id="UP001054945">
    <property type="component" value="Unassembled WGS sequence"/>
</dbReference>
<gene>
    <name evidence="6" type="primary">RBM5</name>
    <name evidence="6" type="ORF">CEXT_552031</name>
</gene>
<dbReference type="Pfam" id="PF01585">
    <property type="entry name" value="G-patch"/>
    <property type="match status" value="1"/>
</dbReference>
<dbReference type="EMBL" id="BPLR01017318">
    <property type="protein sequence ID" value="GIY90393.1"/>
    <property type="molecule type" value="Genomic_DNA"/>
</dbReference>
<dbReference type="SMART" id="SM00443">
    <property type="entry name" value="G_patch"/>
    <property type="match status" value="1"/>
</dbReference>
<evidence type="ECO:0000256" key="1">
    <source>
        <dbReference type="ARBA" id="ARBA00004123"/>
    </source>
</evidence>
<evidence type="ECO:0000256" key="3">
    <source>
        <dbReference type="ARBA" id="ARBA00023242"/>
    </source>
</evidence>
<keyword evidence="7" id="KW-1185">Reference proteome</keyword>
<sequence length="232" mass="26105">MEFSNEKPIFPVESKDKSTTGLVAAYGDESDSEIETEYQDEGVKALELLKSEENKLIDWNKLACLLCKRQFSSKDILSKHIQLSDLHKQNIDMLKFTKLTPKQLQELEKKESGYRDRAKERREKFGQPDIPPPSRLKTKYLKERKEPFLPSEQPAEAIGNDNIGNKMLKAMGWTEGQGLGKSGQGMSGIIEVQRRVKSAGLGMKGASYGASASDSYKDAVRKSMHARYNELA</sequence>
<name>A0AAV4X9B2_CAEEX</name>
<protein>
    <submittedName>
        <fullName evidence="6">RNA-binding protein 5</fullName>
    </submittedName>
</protein>
<organism evidence="6 7">
    <name type="scientific">Caerostris extrusa</name>
    <name type="common">Bark spider</name>
    <name type="synonym">Caerostris bankana</name>
    <dbReference type="NCBI Taxonomy" id="172846"/>
    <lineage>
        <taxon>Eukaryota</taxon>
        <taxon>Metazoa</taxon>
        <taxon>Ecdysozoa</taxon>
        <taxon>Arthropoda</taxon>
        <taxon>Chelicerata</taxon>
        <taxon>Arachnida</taxon>
        <taxon>Araneae</taxon>
        <taxon>Araneomorphae</taxon>
        <taxon>Entelegynae</taxon>
        <taxon>Araneoidea</taxon>
        <taxon>Araneidae</taxon>
        <taxon>Caerostris</taxon>
    </lineage>
</organism>
<evidence type="ECO:0000313" key="7">
    <source>
        <dbReference type="Proteomes" id="UP001054945"/>
    </source>
</evidence>
<evidence type="ECO:0000259" key="5">
    <source>
        <dbReference type="PROSITE" id="PS50174"/>
    </source>
</evidence>
<dbReference type="InterPro" id="IPR000467">
    <property type="entry name" value="G_patch_dom"/>
</dbReference>
<comment type="subcellular location">
    <subcellularLocation>
        <location evidence="1">Nucleus</location>
    </subcellularLocation>
</comment>
<evidence type="ECO:0000256" key="4">
    <source>
        <dbReference type="SAM" id="MobiDB-lite"/>
    </source>
</evidence>
<comment type="caution">
    <text evidence="6">The sequence shown here is derived from an EMBL/GenBank/DDBJ whole genome shotgun (WGS) entry which is preliminary data.</text>
</comment>
<reference evidence="6 7" key="1">
    <citation type="submission" date="2021-06" db="EMBL/GenBank/DDBJ databases">
        <title>Caerostris extrusa draft genome.</title>
        <authorList>
            <person name="Kono N."/>
            <person name="Arakawa K."/>
        </authorList>
    </citation>
    <scope>NUCLEOTIDE SEQUENCE [LARGE SCALE GENOMIC DNA]</scope>
</reference>
<dbReference type="PANTHER" id="PTHR13948:SF3">
    <property type="entry name" value="FI21118P1"/>
    <property type="match status" value="1"/>
</dbReference>
<dbReference type="GO" id="GO:0003723">
    <property type="term" value="F:RNA binding"/>
    <property type="evidence" value="ECO:0007669"/>
    <property type="project" value="UniProtKB-KW"/>
</dbReference>
<evidence type="ECO:0000313" key="6">
    <source>
        <dbReference type="EMBL" id="GIY90393.1"/>
    </source>
</evidence>
<dbReference type="AlphaFoldDB" id="A0AAV4X9B2"/>
<dbReference type="GO" id="GO:0000398">
    <property type="term" value="P:mRNA splicing, via spliceosome"/>
    <property type="evidence" value="ECO:0007669"/>
    <property type="project" value="TreeGrafter"/>
</dbReference>
<feature type="region of interest" description="Disordered" evidence="4">
    <location>
        <begin position="107"/>
        <end position="135"/>
    </location>
</feature>
<accession>A0AAV4X9B2</accession>
<feature type="domain" description="G-patch" evidence="5">
    <location>
        <begin position="160"/>
        <end position="206"/>
    </location>
</feature>
<feature type="compositionally biased region" description="Basic and acidic residues" evidence="4">
    <location>
        <begin position="107"/>
        <end position="126"/>
    </location>
</feature>
<proteinExistence type="predicted"/>
<dbReference type="PROSITE" id="PS50174">
    <property type="entry name" value="G_PATCH"/>
    <property type="match status" value="1"/>
</dbReference>